<evidence type="ECO:0000313" key="2">
    <source>
        <dbReference type="Proteomes" id="UP000681075"/>
    </source>
</evidence>
<dbReference type="Proteomes" id="UP000681075">
    <property type="component" value="Unassembled WGS sequence"/>
</dbReference>
<evidence type="ECO:0000313" key="1">
    <source>
        <dbReference type="EMBL" id="GIL40845.1"/>
    </source>
</evidence>
<reference evidence="1" key="1">
    <citation type="submission" date="2021-02" db="EMBL/GenBank/DDBJ databases">
        <title>Genome sequence of Rhodospirillales sp. strain TMPK1 isolated from soil.</title>
        <authorList>
            <person name="Nakai R."/>
            <person name="Kusada H."/>
            <person name="Tamaki H."/>
        </authorList>
    </citation>
    <scope>NUCLEOTIDE SEQUENCE</scope>
    <source>
        <strain evidence="1">TMPK1</strain>
    </source>
</reference>
<dbReference type="AlphaFoldDB" id="A0A8S8XI10"/>
<name>A0A8S8XI10_9PROT</name>
<protein>
    <submittedName>
        <fullName evidence="1">Uncharacterized protein</fullName>
    </submittedName>
</protein>
<keyword evidence="2" id="KW-1185">Reference proteome</keyword>
<dbReference type="EMBL" id="BOPV01000001">
    <property type="protein sequence ID" value="GIL40845.1"/>
    <property type="molecule type" value="Genomic_DNA"/>
</dbReference>
<sequence>MRAARNVFAPTGGYLPNARWAAHNNQACPARGFFVATLGADMAVVKTSDHAIDHCARAGCMPGRCSGLHCGRVPGFDARAETGIAVPNPTGMIGGNCCTYGRYISAR</sequence>
<organism evidence="1 2">
    <name type="scientific">Roseiterribacter gracilis</name>
    <dbReference type="NCBI Taxonomy" id="2812848"/>
    <lineage>
        <taxon>Bacteria</taxon>
        <taxon>Pseudomonadati</taxon>
        <taxon>Pseudomonadota</taxon>
        <taxon>Alphaproteobacteria</taxon>
        <taxon>Rhodospirillales</taxon>
        <taxon>Roseiterribacteraceae</taxon>
        <taxon>Roseiterribacter</taxon>
    </lineage>
</organism>
<proteinExistence type="predicted"/>
<accession>A0A8S8XI10</accession>
<gene>
    <name evidence="1" type="ORF">TMPK1_30820</name>
</gene>
<comment type="caution">
    <text evidence="1">The sequence shown here is derived from an EMBL/GenBank/DDBJ whole genome shotgun (WGS) entry which is preliminary data.</text>
</comment>